<accession>A0AAD3TAI5</accession>
<organism evidence="2 3">
    <name type="scientific">Nepenthes gracilis</name>
    <name type="common">Slender pitcher plant</name>
    <dbReference type="NCBI Taxonomy" id="150966"/>
    <lineage>
        <taxon>Eukaryota</taxon>
        <taxon>Viridiplantae</taxon>
        <taxon>Streptophyta</taxon>
        <taxon>Embryophyta</taxon>
        <taxon>Tracheophyta</taxon>
        <taxon>Spermatophyta</taxon>
        <taxon>Magnoliopsida</taxon>
        <taxon>eudicotyledons</taxon>
        <taxon>Gunneridae</taxon>
        <taxon>Pentapetalae</taxon>
        <taxon>Caryophyllales</taxon>
        <taxon>Nepenthaceae</taxon>
        <taxon>Nepenthes</taxon>
    </lineage>
</organism>
<feature type="compositionally biased region" description="Basic and acidic residues" evidence="1">
    <location>
        <begin position="74"/>
        <end position="97"/>
    </location>
</feature>
<evidence type="ECO:0000256" key="1">
    <source>
        <dbReference type="SAM" id="MobiDB-lite"/>
    </source>
</evidence>
<protein>
    <submittedName>
        <fullName evidence="2">Uncharacterized protein</fullName>
    </submittedName>
</protein>
<sequence length="122" mass="13740">MRAQQSPSLRLLCTSNERQQQAAPPVTIPLCHQKGWRNEEEAAKGTKAKIIRPASSAFWRTSQWALRESSPAESPERRNLRYSRAEDHHAVQERASRVTESTSGGGRPFRTARGQDGVEEFP</sequence>
<dbReference type="AlphaFoldDB" id="A0AAD3TAI5"/>
<gene>
    <name evidence="2" type="ORF">Nepgr_028533</name>
</gene>
<feature type="region of interest" description="Disordered" evidence="1">
    <location>
        <begin position="65"/>
        <end position="122"/>
    </location>
</feature>
<feature type="compositionally biased region" description="Polar residues" evidence="1">
    <location>
        <begin position="1"/>
        <end position="22"/>
    </location>
</feature>
<reference evidence="2" key="1">
    <citation type="submission" date="2023-05" db="EMBL/GenBank/DDBJ databases">
        <title>Nepenthes gracilis genome sequencing.</title>
        <authorList>
            <person name="Fukushima K."/>
        </authorList>
    </citation>
    <scope>NUCLEOTIDE SEQUENCE</scope>
    <source>
        <strain evidence="2">SING2019-196</strain>
    </source>
</reference>
<keyword evidence="3" id="KW-1185">Reference proteome</keyword>
<evidence type="ECO:0000313" key="2">
    <source>
        <dbReference type="EMBL" id="GMH26690.1"/>
    </source>
</evidence>
<comment type="caution">
    <text evidence="2">The sequence shown here is derived from an EMBL/GenBank/DDBJ whole genome shotgun (WGS) entry which is preliminary data.</text>
</comment>
<dbReference type="EMBL" id="BSYO01000031">
    <property type="protein sequence ID" value="GMH26690.1"/>
    <property type="molecule type" value="Genomic_DNA"/>
</dbReference>
<evidence type="ECO:0000313" key="3">
    <source>
        <dbReference type="Proteomes" id="UP001279734"/>
    </source>
</evidence>
<feature type="region of interest" description="Disordered" evidence="1">
    <location>
        <begin position="1"/>
        <end position="26"/>
    </location>
</feature>
<dbReference type="Proteomes" id="UP001279734">
    <property type="component" value="Unassembled WGS sequence"/>
</dbReference>
<proteinExistence type="predicted"/>
<name>A0AAD3TAI5_NEPGR</name>